<reference evidence="2 3" key="1">
    <citation type="submission" date="2019-11" db="EMBL/GenBank/DDBJ databases">
        <authorList>
            <person name="Jiang L.-Q."/>
        </authorList>
    </citation>
    <scope>NUCLEOTIDE SEQUENCE [LARGE SCALE GENOMIC DNA]</scope>
    <source>
        <strain evidence="2 3">YIM 132087</strain>
    </source>
</reference>
<evidence type="ECO:0000313" key="2">
    <source>
        <dbReference type="EMBL" id="MTD14042.1"/>
    </source>
</evidence>
<accession>A0A7K1FIV3</accession>
<keyword evidence="3" id="KW-1185">Reference proteome</keyword>
<dbReference type="EMBL" id="WLYK01000002">
    <property type="protein sequence ID" value="MTD14042.1"/>
    <property type="molecule type" value="Genomic_DNA"/>
</dbReference>
<feature type="region of interest" description="Disordered" evidence="1">
    <location>
        <begin position="1"/>
        <end position="26"/>
    </location>
</feature>
<dbReference type="RefSeq" id="WP_154768090.1">
    <property type="nucleotide sequence ID" value="NZ_WLYK01000002.1"/>
</dbReference>
<comment type="caution">
    <text evidence="2">The sequence shown here is derived from an EMBL/GenBank/DDBJ whole genome shotgun (WGS) entry which is preliminary data.</text>
</comment>
<organism evidence="2 3">
    <name type="scientific">Nakamurella alba</name>
    <dbReference type="NCBI Taxonomy" id="2665158"/>
    <lineage>
        <taxon>Bacteria</taxon>
        <taxon>Bacillati</taxon>
        <taxon>Actinomycetota</taxon>
        <taxon>Actinomycetes</taxon>
        <taxon>Nakamurellales</taxon>
        <taxon>Nakamurellaceae</taxon>
        <taxon>Nakamurella</taxon>
    </lineage>
</organism>
<evidence type="ECO:0000256" key="1">
    <source>
        <dbReference type="SAM" id="MobiDB-lite"/>
    </source>
</evidence>
<gene>
    <name evidence="2" type="ORF">GIS00_08805</name>
</gene>
<proteinExistence type="predicted"/>
<dbReference type="AlphaFoldDB" id="A0A7K1FIV3"/>
<evidence type="ECO:0000313" key="3">
    <source>
        <dbReference type="Proteomes" id="UP000460221"/>
    </source>
</evidence>
<protein>
    <submittedName>
        <fullName evidence="2">Uncharacterized protein</fullName>
    </submittedName>
</protein>
<dbReference type="Proteomes" id="UP000460221">
    <property type="component" value="Unassembled WGS sequence"/>
</dbReference>
<name>A0A7K1FIV3_9ACTN</name>
<sequence length="92" mass="9537">MSAAGGDLATDNGFHEPAPQSVAARGGERRVWTHLFIEFALSGDERQLLDERLAAAGTNLPQIVVDALAAYVPLDTGAVEESTGAPEGGDFA</sequence>